<feature type="compositionally biased region" description="Pro residues" evidence="2">
    <location>
        <begin position="206"/>
        <end position="223"/>
    </location>
</feature>
<evidence type="ECO:0000313" key="4">
    <source>
        <dbReference type="Proteomes" id="UP000038010"/>
    </source>
</evidence>
<feature type="compositionally biased region" description="Low complexity" evidence="2">
    <location>
        <begin position="178"/>
        <end position="189"/>
    </location>
</feature>
<organism evidence="3 4">
    <name type="scientific">Cyphellophora attinorum</name>
    <dbReference type="NCBI Taxonomy" id="1664694"/>
    <lineage>
        <taxon>Eukaryota</taxon>
        <taxon>Fungi</taxon>
        <taxon>Dikarya</taxon>
        <taxon>Ascomycota</taxon>
        <taxon>Pezizomycotina</taxon>
        <taxon>Eurotiomycetes</taxon>
        <taxon>Chaetothyriomycetidae</taxon>
        <taxon>Chaetothyriales</taxon>
        <taxon>Cyphellophoraceae</taxon>
        <taxon>Cyphellophora</taxon>
    </lineage>
</organism>
<feature type="compositionally biased region" description="Low complexity" evidence="2">
    <location>
        <begin position="23"/>
        <end position="38"/>
    </location>
</feature>
<gene>
    <name evidence="3" type="ORF">AB675_2653</name>
</gene>
<dbReference type="AlphaFoldDB" id="A0A0N1HGJ3"/>
<feature type="region of interest" description="Disordered" evidence="2">
    <location>
        <begin position="626"/>
        <end position="666"/>
    </location>
</feature>
<feature type="region of interest" description="Disordered" evidence="2">
    <location>
        <begin position="102"/>
        <end position="370"/>
    </location>
</feature>
<feature type="compositionally biased region" description="Low complexity" evidence="2">
    <location>
        <begin position="143"/>
        <end position="154"/>
    </location>
</feature>
<keyword evidence="1" id="KW-0175">Coiled coil</keyword>
<dbReference type="OrthoDB" id="6365728at2759"/>
<feature type="region of interest" description="Disordered" evidence="2">
    <location>
        <begin position="1"/>
        <end position="63"/>
    </location>
</feature>
<name>A0A0N1HGJ3_9EURO</name>
<dbReference type="STRING" id="1664694.A0A0N1HGJ3"/>
<dbReference type="RefSeq" id="XP_018005283.1">
    <property type="nucleotide sequence ID" value="XM_018142643.1"/>
</dbReference>
<feature type="region of interest" description="Disordered" evidence="2">
    <location>
        <begin position="703"/>
        <end position="737"/>
    </location>
</feature>
<keyword evidence="4" id="KW-1185">Reference proteome</keyword>
<accession>A0A0N1HGJ3</accession>
<dbReference type="Proteomes" id="UP000038010">
    <property type="component" value="Unassembled WGS sequence"/>
</dbReference>
<dbReference type="GeneID" id="28734523"/>
<evidence type="ECO:0000256" key="1">
    <source>
        <dbReference type="SAM" id="Coils"/>
    </source>
</evidence>
<protein>
    <submittedName>
        <fullName evidence="3">Uncharacterized protein</fullName>
    </submittedName>
</protein>
<dbReference type="EMBL" id="LFJN01000002">
    <property type="protein sequence ID" value="KPI45320.1"/>
    <property type="molecule type" value="Genomic_DNA"/>
</dbReference>
<feature type="compositionally biased region" description="Polar residues" evidence="2">
    <location>
        <begin position="339"/>
        <end position="353"/>
    </location>
</feature>
<evidence type="ECO:0000256" key="2">
    <source>
        <dbReference type="SAM" id="MobiDB-lite"/>
    </source>
</evidence>
<comment type="caution">
    <text evidence="3">The sequence shown here is derived from an EMBL/GenBank/DDBJ whole genome shotgun (WGS) entry which is preliminary data.</text>
</comment>
<feature type="compositionally biased region" description="Polar residues" evidence="2">
    <location>
        <begin position="116"/>
        <end position="141"/>
    </location>
</feature>
<dbReference type="VEuPathDB" id="FungiDB:AB675_2653"/>
<feature type="compositionally biased region" description="Polar residues" evidence="2">
    <location>
        <begin position="258"/>
        <end position="274"/>
    </location>
</feature>
<evidence type="ECO:0000313" key="3">
    <source>
        <dbReference type="EMBL" id="KPI45320.1"/>
    </source>
</evidence>
<feature type="compositionally biased region" description="Polar residues" evidence="2">
    <location>
        <begin position="1"/>
        <end position="10"/>
    </location>
</feature>
<feature type="region of interest" description="Disordered" evidence="2">
    <location>
        <begin position="76"/>
        <end position="95"/>
    </location>
</feature>
<reference evidence="3 4" key="1">
    <citation type="submission" date="2015-06" db="EMBL/GenBank/DDBJ databases">
        <title>Draft genome of the ant-associated black yeast Phialophora attae CBS 131958.</title>
        <authorList>
            <person name="Moreno L.F."/>
            <person name="Stielow B.J."/>
            <person name="de Hoog S."/>
            <person name="Vicente V.A."/>
            <person name="Weiss V.A."/>
            <person name="de Vries M."/>
            <person name="Cruz L.M."/>
            <person name="Souza E.M."/>
        </authorList>
    </citation>
    <scope>NUCLEOTIDE SEQUENCE [LARGE SCALE GENOMIC DNA]</scope>
    <source>
        <strain evidence="3 4">CBS 131958</strain>
    </source>
</reference>
<sequence length="810" mass="90547">MSTTAYQTTAKPRGRKDLEQVDSDLSSSRASSQASIRLAKTVSRGLEDFQSPSKSRPGSPFFWHKNRAIDPAVLRDSSSVSIQAAASDDLNGRTRPVSASFMRTSQDDPLIPGAFPNTSESQPSTMGASNTLSRVVSQSMPGTRRSTSTSRTRSLNQSSISRMQPTVVDASDDETGKALTTARSSAASLELKSPQTSDLGVKPEKPPTPPPPPTHTPPKPPAVPDTQSAAKDNTWPAPPGSDTSRRGSLRSGSRPSYLVTSKPSYNAPPSSFPTASPYPHPADGGPRSDHGSPFPTGSPAQSPTMMHAPTFSALPGPGYPYGYPPQAGSAQFPPPAYYSDSQHLSSPPLSSKYQEPRNAGAQEDTQDWSKLTRVLPELNRLLSKYEAQKGQPSAEGSFASQLDHHRTHEIASLRVELEANKSEYEKVIQKLIAESFALKRQVEDRDKDVHSMQAAVTDLRTRQEKHNVAEAERGEANTRQMRLQEEHDGLAVKLERTVSELQEVKTSRDHIRKQHEEIYNELNYYKNEASNWKSKYQGAIDASDQARLAKEDLVSAKMQLESQVDELRRKAQAREEKHHAEMKALRKDYEVLLDTKDKERSILSGDHKAAIGSVQLELAGLIDRHSRQKKDLESSKTHAFNLEKKLESKTKEREEQSIRHRQQMEAKTKEIDDLAASHRRQLEAQLASLTAQREKDIENLKHDHEKAVQSTRKEHDTRSKRMREDHAAELRSKQADLDKQKSAYDAVLRDTQNLRATHEQLTVAMVSWKKRQEEWQAEQKKISEIMEGSVLLESRRRIPVMRYPIPLYEL</sequence>
<feature type="coiled-coil region" evidence="1">
    <location>
        <begin position="550"/>
        <end position="588"/>
    </location>
</feature>
<proteinExistence type="predicted"/>
<feature type="compositionally biased region" description="Polar residues" evidence="2">
    <location>
        <begin position="155"/>
        <end position="164"/>
    </location>
</feature>